<evidence type="ECO:0000313" key="2">
    <source>
        <dbReference type="EMBL" id="NLR23887.1"/>
    </source>
</evidence>
<protein>
    <submittedName>
        <fullName evidence="2">DUF2306 domain-containing protein</fullName>
    </submittedName>
</protein>
<evidence type="ECO:0000313" key="5">
    <source>
        <dbReference type="Proteomes" id="UP001304419"/>
    </source>
</evidence>
<dbReference type="Pfam" id="PF10067">
    <property type="entry name" value="DUF2306"/>
    <property type="match status" value="1"/>
</dbReference>
<evidence type="ECO:0000313" key="3">
    <source>
        <dbReference type="EMBL" id="WOX29618.1"/>
    </source>
</evidence>
<feature type="transmembrane region" description="Helical" evidence="1">
    <location>
        <begin position="139"/>
        <end position="161"/>
    </location>
</feature>
<evidence type="ECO:0000256" key="1">
    <source>
        <dbReference type="SAM" id="Phobius"/>
    </source>
</evidence>
<reference evidence="2" key="1">
    <citation type="submission" date="2019-10" db="EMBL/GenBank/DDBJ databases">
        <authorList>
            <person name="Paulsen S."/>
        </authorList>
    </citation>
    <scope>NUCLEOTIDE SEQUENCE</scope>
    <source>
        <strain evidence="2">LMG 19692</strain>
    </source>
</reference>
<dbReference type="EMBL" id="WEIA01000020">
    <property type="protein sequence ID" value="NLR23887.1"/>
    <property type="molecule type" value="Genomic_DNA"/>
</dbReference>
<keyword evidence="1" id="KW-0472">Membrane</keyword>
<proteinExistence type="predicted"/>
<evidence type="ECO:0000313" key="4">
    <source>
        <dbReference type="Proteomes" id="UP000646877"/>
    </source>
</evidence>
<dbReference type="EMBL" id="CP137578">
    <property type="protein sequence ID" value="WOX29618.1"/>
    <property type="molecule type" value="Genomic_DNA"/>
</dbReference>
<feature type="transmembrane region" description="Helical" evidence="1">
    <location>
        <begin position="173"/>
        <end position="194"/>
    </location>
</feature>
<dbReference type="Proteomes" id="UP000646877">
    <property type="component" value="Unassembled WGS sequence"/>
</dbReference>
<feature type="transmembrane region" description="Helical" evidence="1">
    <location>
        <begin position="113"/>
        <end position="133"/>
    </location>
</feature>
<accession>A0A8I2KSU2</accession>
<keyword evidence="1" id="KW-1133">Transmembrane helix</keyword>
<feature type="transmembrane region" description="Helical" evidence="1">
    <location>
        <begin position="38"/>
        <end position="54"/>
    </location>
</feature>
<gene>
    <name evidence="2" type="ORF">F9Y85_21730</name>
    <name evidence="3" type="ORF">R5H13_04975</name>
</gene>
<sequence length="280" mass="30954">MSSLNLTKTTGLFFSPFSVLNGAVKSWICVALLGQWMFAVYILGLYAIPLIVGLTEQSAAVSPASGHTKDAKVFFSHVLPAVILATSGLLQLIPAVRKRFPRFPRFHRYNGRVFFILGISGALTGLYLTWVTGLRLSDVGAIGITLNGILIPIAIFFAWRAAIQKNIAAHQRYAVRSFFLVNGVWTFRLYLFGWYMVNQGFNGNTATLDGPVDIFISFACYLLPMALAELYFWAKRQTKASAPVWIIAVMMSLGFVITAIGVCAAAIMMWWPRISAVFFS</sequence>
<keyword evidence="5" id="KW-1185">Reference proteome</keyword>
<feature type="transmembrane region" description="Helical" evidence="1">
    <location>
        <begin position="214"/>
        <end position="232"/>
    </location>
</feature>
<keyword evidence="1" id="KW-0812">Transmembrane</keyword>
<reference evidence="3 5" key="2">
    <citation type="submission" date="2023-10" db="EMBL/GenBank/DDBJ databases">
        <title>To unveil natural product biosynthetic capacity in Pseudoalteromonas.</title>
        <authorList>
            <person name="Wang J."/>
        </authorList>
    </citation>
    <scope>NUCLEOTIDE SEQUENCE [LARGE SCALE GENOMIC DNA]</scope>
    <source>
        <strain evidence="3 5">DSM 15914</strain>
    </source>
</reference>
<name>A0A8I2KSU2_9GAMM</name>
<dbReference type="InterPro" id="IPR018750">
    <property type="entry name" value="DUF2306_membrane"/>
</dbReference>
<dbReference type="RefSeq" id="WP_193522518.1">
    <property type="nucleotide sequence ID" value="NZ_CBCSDF010000023.1"/>
</dbReference>
<feature type="transmembrane region" description="Helical" evidence="1">
    <location>
        <begin position="74"/>
        <end position="93"/>
    </location>
</feature>
<dbReference type="Proteomes" id="UP001304419">
    <property type="component" value="Chromosome 1"/>
</dbReference>
<dbReference type="AlphaFoldDB" id="A0A8I2KSU2"/>
<organism evidence="2 4">
    <name type="scientific">Pseudoalteromonas maricaloris</name>
    <dbReference type="NCBI Taxonomy" id="184924"/>
    <lineage>
        <taxon>Bacteria</taxon>
        <taxon>Pseudomonadati</taxon>
        <taxon>Pseudomonadota</taxon>
        <taxon>Gammaproteobacteria</taxon>
        <taxon>Alteromonadales</taxon>
        <taxon>Pseudoalteromonadaceae</taxon>
        <taxon>Pseudoalteromonas</taxon>
    </lineage>
</organism>
<feature type="transmembrane region" description="Helical" evidence="1">
    <location>
        <begin position="244"/>
        <end position="271"/>
    </location>
</feature>